<organism evidence="2 3">
    <name type="scientific">Sediminibacterium roseum</name>
    <dbReference type="NCBI Taxonomy" id="1978412"/>
    <lineage>
        <taxon>Bacteria</taxon>
        <taxon>Pseudomonadati</taxon>
        <taxon>Bacteroidota</taxon>
        <taxon>Chitinophagia</taxon>
        <taxon>Chitinophagales</taxon>
        <taxon>Chitinophagaceae</taxon>
        <taxon>Sediminibacterium</taxon>
    </lineage>
</organism>
<comment type="caution">
    <text evidence="2">The sequence shown here is derived from an EMBL/GenBank/DDBJ whole genome shotgun (WGS) entry which is preliminary data.</text>
</comment>
<evidence type="ECO:0000256" key="1">
    <source>
        <dbReference type="SAM" id="MobiDB-lite"/>
    </source>
</evidence>
<feature type="region of interest" description="Disordered" evidence="1">
    <location>
        <begin position="77"/>
        <end position="109"/>
    </location>
</feature>
<name>A0ABW9ZX76_9BACT</name>
<reference evidence="2 3" key="1">
    <citation type="submission" date="2020-01" db="EMBL/GenBank/DDBJ databases">
        <title>Genome analysis.</title>
        <authorList>
            <person name="Wu S."/>
            <person name="Wang G."/>
        </authorList>
    </citation>
    <scope>NUCLEOTIDE SEQUENCE [LARGE SCALE GENOMIC DNA]</scope>
    <source>
        <strain evidence="2 3">SYL130</strain>
    </source>
</reference>
<accession>A0ABW9ZX76</accession>
<keyword evidence="3" id="KW-1185">Reference proteome</keyword>
<protein>
    <submittedName>
        <fullName evidence="2">Uncharacterized protein</fullName>
    </submittedName>
</protein>
<evidence type="ECO:0000313" key="2">
    <source>
        <dbReference type="EMBL" id="NCI51639.1"/>
    </source>
</evidence>
<gene>
    <name evidence="2" type="ORF">GWC95_17045</name>
</gene>
<proteinExistence type="predicted"/>
<dbReference type="Proteomes" id="UP000753802">
    <property type="component" value="Unassembled WGS sequence"/>
</dbReference>
<dbReference type="EMBL" id="JAACJS010000015">
    <property type="protein sequence ID" value="NCI51639.1"/>
    <property type="molecule type" value="Genomic_DNA"/>
</dbReference>
<sequence length="135" mass="14676">MIERYQAKMYDILKPEVKAMNPNVLTISETFNKEAILEYFSRPDIKYIRIYQGMSVNGEFHSILVGADDKGVDIFPTGYGHGHGDGHGHGGHGGGHGHPGNPPGDDPDPLVFEDGVRCPTTCPPPGGPLTNFPRH</sequence>
<evidence type="ECO:0000313" key="3">
    <source>
        <dbReference type="Proteomes" id="UP000753802"/>
    </source>
</evidence>